<protein>
    <submittedName>
        <fullName evidence="7">Linoleate 13S-lipoxygenase 3-1, chloroplastic-like</fullName>
    </submittedName>
</protein>
<dbReference type="SUPFAM" id="SSF48484">
    <property type="entry name" value="Lipoxigenase"/>
    <property type="match status" value="1"/>
</dbReference>
<dbReference type="RefSeq" id="XP_008225171.1">
    <property type="nucleotide sequence ID" value="XM_008226949.1"/>
</dbReference>
<evidence type="ECO:0000256" key="4">
    <source>
        <dbReference type="SAM" id="MobiDB-lite"/>
    </source>
</evidence>
<evidence type="ECO:0000313" key="6">
    <source>
        <dbReference type="Proteomes" id="UP000694861"/>
    </source>
</evidence>
<name>A0ABM0NI74_PRUMU</name>
<dbReference type="InterPro" id="IPR013819">
    <property type="entry name" value="LipOase_C"/>
</dbReference>
<sequence length="176" mass="19465">MSRPQFTWDTSCCLRDDEFGRQAIAGINHLSIERLTVFPPVSKLDPSIYGPQESALKEEHLKGHLDAMSVQQAYRMGMSNALEENKLFILDYHHDMFLPFLNQINALEDRKAYGTRTILFLTSLGTLKPIAIELSLATTKSGSPSKPAGGPNSQPKKISYPLSPPSSGSHQPNVLL</sequence>
<feature type="compositionally biased region" description="Polar residues" evidence="4">
    <location>
        <begin position="165"/>
        <end position="176"/>
    </location>
</feature>
<dbReference type="Gene3D" id="3.10.450.60">
    <property type="match status" value="1"/>
</dbReference>
<keyword evidence="2" id="KW-0223">Dioxygenase</keyword>
<dbReference type="PANTHER" id="PTHR11771">
    <property type="entry name" value="LIPOXYGENASE"/>
    <property type="match status" value="1"/>
</dbReference>
<dbReference type="PROSITE" id="PS51393">
    <property type="entry name" value="LIPOXYGENASE_3"/>
    <property type="match status" value="1"/>
</dbReference>
<evidence type="ECO:0000256" key="2">
    <source>
        <dbReference type="ARBA" id="ARBA00022964"/>
    </source>
</evidence>
<evidence type="ECO:0000256" key="1">
    <source>
        <dbReference type="ARBA" id="ARBA00022723"/>
    </source>
</evidence>
<feature type="region of interest" description="Disordered" evidence="4">
    <location>
        <begin position="139"/>
        <end position="176"/>
    </location>
</feature>
<feature type="domain" description="Lipoxygenase" evidence="5">
    <location>
        <begin position="1"/>
        <end position="176"/>
    </location>
</feature>
<evidence type="ECO:0000259" key="5">
    <source>
        <dbReference type="PROSITE" id="PS51393"/>
    </source>
</evidence>
<proteinExistence type="predicted"/>
<accession>A0ABM0NI74</accession>
<gene>
    <name evidence="7" type="primary">LOC103324838</name>
</gene>
<dbReference type="InterPro" id="IPR000907">
    <property type="entry name" value="LipOase"/>
</dbReference>
<reference evidence="6" key="1">
    <citation type="journal article" date="2012" name="Nat. Commun.">
        <title>The genome of Prunus mume.</title>
        <authorList>
            <person name="Zhang Q."/>
            <person name="Chen W."/>
            <person name="Sun L."/>
            <person name="Zhao F."/>
            <person name="Huang B."/>
            <person name="Yang W."/>
            <person name="Tao Y."/>
            <person name="Wang J."/>
            <person name="Yuan Z."/>
            <person name="Fan G."/>
            <person name="Xing Z."/>
            <person name="Han C."/>
            <person name="Pan H."/>
            <person name="Zhong X."/>
            <person name="Shi W."/>
            <person name="Liang X."/>
            <person name="Du D."/>
            <person name="Sun F."/>
            <person name="Xu Z."/>
            <person name="Hao R."/>
            <person name="Lv T."/>
            <person name="Lv Y."/>
            <person name="Zheng Z."/>
            <person name="Sun M."/>
            <person name="Luo L."/>
            <person name="Cai M."/>
            <person name="Gao Y."/>
            <person name="Wang J."/>
            <person name="Yin Y."/>
            <person name="Xu X."/>
            <person name="Cheng T."/>
            <person name="Wang J."/>
        </authorList>
    </citation>
    <scope>NUCLEOTIDE SEQUENCE [LARGE SCALE GENOMIC DNA]</scope>
</reference>
<keyword evidence="1" id="KW-0479">Metal-binding</keyword>
<dbReference type="GeneID" id="103324838"/>
<organism evidence="6 7">
    <name type="scientific">Prunus mume</name>
    <name type="common">Japanese apricot</name>
    <name type="synonym">Armeniaca mume</name>
    <dbReference type="NCBI Taxonomy" id="102107"/>
    <lineage>
        <taxon>Eukaryota</taxon>
        <taxon>Viridiplantae</taxon>
        <taxon>Streptophyta</taxon>
        <taxon>Embryophyta</taxon>
        <taxon>Tracheophyta</taxon>
        <taxon>Spermatophyta</taxon>
        <taxon>Magnoliopsida</taxon>
        <taxon>eudicotyledons</taxon>
        <taxon>Gunneridae</taxon>
        <taxon>Pentapetalae</taxon>
        <taxon>rosids</taxon>
        <taxon>fabids</taxon>
        <taxon>Rosales</taxon>
        <taxon>Rosaceae</taxon>
        <taxon>Amygdaloideae</taxon>
        <taxon>Amygdaleae</taxon>
        <taxon>Prunus</taxon>
    </lineage>
</organism>
<keyword evidence="6" id="KW-1185">Reference proteome</keyword>
<dbReference type="Proteomes" id="UP000694861">
    <property type="component" value="Linkage group LG3"/>
</dbReference>
<evidence type="ECO:0000256" key="3">
    <source>
        <dbReference type="ARBA" id="ARBA00023002"/>
    </source>
</evidence>
<dbReference type="Pfam" id="PF00305">
    <property type="entry name" value="Lipoxygenase"/>
    <property type="match status" value="1"/>
</dbReference>
<dbReference type="InterPro" id="IPR036226">
    <property type="entry name" value="LipOase_C_sf"/>
</dbReference>
<keyword evidence="3" id="KW-0560">Oxidoreductase</keyword>
<reference evidence="7" key="2">
    <citation type="submission" date="2025-08" db="UniProtKB">
        <authorList>
            <consortium name="RefSeq"/>
        </authorList>
    </citation>
    <scope>IDENTIFICATION</scope>
</reference>
<evidence type="ECO:0000313" key="7">
    <source>
        <dbReference type="RefSeq" id="XP_008225171.1"/>
    </source>
</evidence>